<dbReference type="PANTHER" id="PTHR15629">
    <property type="entry name" value="SH3YL1 PROTEIN"/>
    <property type="match status" value="1"/>
</dbReference>
<dbReference type="CDD" id="cd11524">
    <property type="entry name" value="SYLF"/>
    <property type="match status" value="1"/>
</dbReference>
<dbReference type="AlphaFoldDB" id="A0AA39YHQ0"/>
<gene>
    <name evidence="3" type="ORF">B0T16DRAFT_387991</name>
</gene>
<evidence type="ECO:0000256" key="1">
    <source>
        <dbReference type="SAM" id="MobiDB-lite"/>
    </source>
</evidence>
<reference evidence="3" key="1">
    <citation type="submission" date="2023-06" db="EMBL/GenBank/DDBJ databases">
        <title>Genome-scale phylogeny and comparative genomics of the fungal order Sordariales.</title>
        <authorList>
            <consortium name="Lawrence Berkeley National Laboratory"/>
            <person name="Hensen N."/>
            <person name="Bonometti L."/>
            <person name="Westerberg I."/>
            <person name="Brannstrom I.O."/>
            <person name="Guillou S."/>
            <person name="Cros-Aarteil S."/>
            <person name="Calhoun S."/>
            <person name="Haridas S."/>
            <person name="Kuo A."/>
            <person name="Mondo S."/>
            <person name="Pangilinan J."/>
            <person name="Riley R."/>
            <person name="Labutti K."/>
            <person name="Andreopoulos B."/>
            <person name="Lipzen A."/>
            <person name="Chen C."/>
            <person name="Yanf M."/>
            <person name="Daum C."/>
            <person name="Ng V."/>
            <person name="Clum A."/>
            <person name="Steindorff A."/>
            <person name="Ohm R."/>
            <person name="Martin F."/>
            <person name="Silar P."/>
            <person name="Natvig D."/>
            <person name="Lalanne C."/>
            <person name="Gautier V."/>
            <person name="Ament-Velasquez S.L."/>
            <person name="Kruys A."/>
            <person name="Hutchinson M.I."/>
            <person name="Powell A.J."/>
            <person name="Barry K."/>
            <person name="Miller A.N."/>
            <person name="Grigoriev I.V."/>
            <person name="Debuchy R."/>
            <person name="Gladieux P."/>
            <person name="Thoren M.H."/>
            <person name="Johannesson H."/>
        </authorList>
    </citation>
    <scope>NUCLEOTIDE SEQUENCE</scope>
    <source>
        <strain evidence="3">SMH2532-1</strain>
    </source>
</reference>
<dbReference type="InterPro" id="IPR007461">
    <property type="entry name" value="Ysc84_actin-binding"/>
</dbReference>
<name>A0AA39YHQ0_9PEZI</name>
<organism evidence="3 4">
    <name type="scientific">Cercophora newfieldiana</name>
    <dbReference type="NCBI Taxonomy" id="92897"/>
    <lineage>
        <taxon>Eukaryota</taxon>
        <taxon>Fungi</taxon>
        <taxon>Dikarya</taxon>
        <taxon>Ascomycota</taxon>
        <taxon>Pezizomycotina</taxon>
        <taxon>Sordariomycetes</taxon>
        <taxon>Sordariomycetidae</taxon>
        <taxon>Sordariales</taxon>
        <taxon>Lasiosphaeriaceae</taxon>
        <taxon>Cercophora</taxon>
    </lineage>
</organism>
<protein>
    <recommendedName>
        <fullName evidence="2">Ysc84 actin-binding domain-containing protein</fullName>
    </recommendedName>
</protein>
<dbReference type="Pfam" id="PF04366">
    <property type="entry name" value="Ysc84"/>
    <property type="match status" value="1"/>
</dbReference>
<accession>A0AA39YHQ0</accession>
<feature type="region of interest" description="Disordered" evidence="1">
    <location>
        <begin position="1"/>
        <end position="40"/>
    </location>
</feature>
<comment type="caution">
    <text evidence="3">The sequence shown here is derived from an EMBL/GenBank/DDBJ whole genome shotgun (WGS) entry which is preliminary data.</text>
</comment>
<feature type="domain" description="Ysc84 actin-binding" evidence="2">
    <location>
        <begin position="181"/>
        <end position="222"/>
    </location>
</feature>
<feature type="compositionally biased region" description="Low complexity" evidence="1">
    <location>
        <begin position="7"/>
        <end position="18"/>
    </location>
</feature>
<evidence type="ECO:0000313" key="4">
    <source>
        <dbReference type="Proteomes" id="UP001174936"/>
    </source>
</evidence>
<dbReference type="InterPro" id="IPR051702">
    <property type="entry name" value="SH3_domain_YSC84-like"/>
</dbReference>
<evidence type="ECO:0000259" key="2">
    <source>
        <dbReference type="Pfam" id="PF04366"/>
    </source>
</evidence>
<dbReference type="EMBL" id="JAULSV010000002">
    <property type="protein sequence ID" value="KAK0652788.1"/>
    <property type="molecule type" value="Genomic_DNA"/>
</dbReference>
<proteinExistence type="predicted"/>
<keyword evidence="4" id="KW-1185">Reference proteome</keyword>
<sequence length="291" mass="31206">MSPQIGDPYPQDDTPYDYAGLQSGRCANPPPLPARRPATPATNEHTFHQFTSKLGNGVAKMTNIIGMESPWPSTMDRECQKAARILSSFSRETDTEALKPVLNPRRESAPRRRHKAYMTIREEELRNAHGLVIFSLARTGLTLFSPTLGSGVVVARLPDGSWSPPAAIGISSINMFLAPLCLGLDLVEAVLVLPTPESVDSFKDQCRFSLGAGAGMSFGPFVVPRSAASELFYGKEGIKANDILSGRVPAKGPKGMWPEGARPLKDVLTTESGPCNWGKLPKLGGDMGGGC</sequence>
<evidence type="ECO:0000313" key="3">
    <source>
        <dbReference type="EMBL" id="KAK0652788.1"/>
    </source>
</evidence>
<dbReference type="GO" id="GO:0035091">
    <property type="term" value="F:phosphatidylinositol binding"/>
    <property type="evidence" value="ECO:0007669"/>
    <property type="project" value="TreeGrafter"/>
</dbReference>
<dbReference type="Proteomes" id="UP001174936">
    <property type="component" value="Unassembled WGS sequence"/>
</dbReference>
<dbReference type="PANTHER" id="PTHR15629:SF8">
    <property type="entry name" value="DUF500 DOMAIN PROTEIN (AFU_ORTHOLOGUE AFUA_5G07310)"/>
    <property type="match status" value="1"/>
</dbReference>